<name>A0A841I4N2_9DEIO</name>
<organism evidence="2 3">
    <name type="scientific">Deinobacterium chartae</name>
    <dbReference type="NCBI Taxonomy" id="521158"/>
    <lineage>
        <taxon>Bacteria</taxon>
        <taxon>Thermotogati</taxon>
        <taxon>Deinococcota</taxon>
        <taxon>Deinococci</taxon>
        <taxon>Deinococcales</taxon>
        <taxon>Deinococcaceae</taxon>
        <taxon>Deinobacterium</taxon>
    </lineage>
</organism>
<gene>
    <name evidence="2" type="ORF">HNR42_003447</name>
</gene>
<dbReference type="InterPro" id="IPR054209">
    <property type="entry name" value="DUF6916"/>
</dbReference>
<accession>A0A841I4N2</accession>
<feature type="domain" description="DUF6916" evidence="1">
    <location>
        <begin position="5"/>
        <end position="95"/>
    </location>
</feature>
<dbReference type="RefSeq" id="WP_183988724.1">
    <property type="nucleotide sequence ID" value="NZ_JACHHG010000018.1"/>
</dbReference>
<evidence type="ECO:0000259" key="1">
    <source>
        <dbReference type="Pfam" id="PF21880"/>
    </source>
</evidence>
<evidence type="ECO:0000313" key="3">
    <source>
        <dbReference type="Proteomes" id="UP000569951"/>
    </source>
</evidence>
<proteinExistence type="predicted"/>
<dbReference type="Pfam" id="PF21880">
    <property type="entry name" value="DUF6916"/>
    <property type="match status" value="1"/>
</dbReference>
<sequence length="96" mass="10762">MSDNLTLDHFTPLVGEYFRLHATPEQQLCLTEARALGRARPESGSEAFALSLIGPAEPWAPQGIWRLEHPKLGVLELFMVPNGPDSRGMRYEIVFN</sequence>
<dbReference type="Proteomes" id="UP000569951">
    <property type="component" value="Unassembled WGS sequence"/>
</dbReference>
<dbReference type="EMBL" id="JACHHG010000018">
    <property type="protein sequence ID" value="MBB6099986.1"/>
    <property type="molecule type" value="Genomic_DNA"/>
</dbReference>
<keyword evidence="3" id="KW-1185">Reference proteome</keyword>
<protein>
    <recommendedName>
        <fullName evidence="1">DUF6916 domain-containing protein</fullName>
    </recommendedName>
</protein>
<dbReference type="AlphaFoldDB" id="A0A841I4N2"/>
<evidence type="ECO:0000313" key="2">
    <source>
        <dbReference type="EMBL" id="MBB6099986.1"/>
    </source>
</evidence>
<reference evidence="2 3" key="1">
    <citation type="submission" date="2020-08" db="EMBL/GenBank/DDBJ databases">
        <title>Genomic Encyclopedia of Type Strains, Phase IV (KMG-IV): sequencing the most valuable type-strain genomes for metagenomic binning, comparative biology and taxonomic classification.</title>
        <authorList>
            <person name="Goeker M."/>
        </authorList>
    </citation>
    <scope>NUCLEOTIDE SEQUENCE [LARGE SCALE GENOMIC DNA]</scope>
    <source>
        <strain evidence="2 3">DSM 21458</strain>
    </source>
</reference>
<comment type="caution">
    <text evidence="2">The sequence shown here is derived from an EMBL/GenBank/DDBJ whole genome shotgun (WGS) entry which is preliminary data.</text>
</comment>